<dbReference type="PANTHER" id="PTHR32329:SF4">
    <property type="entry name" value="ACTIVATOR OF 2-HYDROXYACYL-COA DEHYDRATASE"/>
    <property type="match status" value="1"/>
</dbReference>
<dbReference type="OrthoDB" id="9802715at2"/>
<dbReference type="Gene3D" id="3.30.420.40">
    <property type="match status" value="4"/>
</dbReference>
<protein>
    <submittedName>
        <fullName evidence="5">2-hydroxyglutaryl-CoA dehydratase component A</fullName>
    </submittedName>
</protein>
<dbReference type="InterPro" id="IPR002731">
    <property type="entry name" value="ATPase_BadF"/>
</dbReference>
<feature type="domain" description="ATPase BadF/BadG/BcrA/BcrD type" evidence="3">
    <location>
        <begin position="7"/>
        <end position="255"/>
    </location>
</feature>
<dbReference type="InterPro" id="IPR018709">
    <property type="entry name" value="CoA_activase_DUF2229"/>
</dbReference>
<dbReference type="Pfam" id="PF09989">
    <property type="entry name" value="DUF2229"/>
    <property type="match status" value="1"/>
</dbReference>
<dbReference type="CDD" id="cd24034">
    <property type="entry name" value="ASKHA_NBD_O66634-like_rpt1"/>
    <property type="match status" value="1"/>
</dbReference>
<feature type="domain" description="DUF2229" evidence="4">
    <location>
        <begin position="672"/>
        <end position="893"/>
    </location>
</feature>
<dbReference type="PANTHER" id="PTHR32329">
    <property type="entry name" value="BIFUNCTIONAL PROTEIN [INCLUDES 2-HYDROXYACYL-COA DEHYDRATASE (N-TER) AND ITS ACTIVATOR DOMAIN (C_TERM)-RELATED"/>
    <property type="match status" value="1"/>
</dbReference>
<dbReference type="InterPro" id="IPR043129">
    <property type="entry name" value="ATPase_NBD"/>
</dbReference>
<gene>
    <name evidence="5" type="primary">hgdC</name>
    <name evidence="5" type="ORF">ERS852385_00402</name>
</gene>
<name>A0A173WTU7_9FIRM</name>
<evidence type="ECO:0000259" key="4">
    <source>
        <dbReference type="Pfam" id="PF09989"/>
    </source>
</evidence>
<accession>A0A173WTU7</accession>
<reference evidence="5 6" key="1">
    <citation type="submission" date="2015-09" db="EMBL/GenBank/DDBJ databases">
        <authorList>
            <consortium name="Pathogen Informatics"/>
        </authorList>
    </citation>
    <scope>NUCLEOTIDE SEQUENCE [LARGE SCALE GENOMIC DNA]</scope>
    <source>
        <strain evidence="5 6">2789STDY5608828</strain>
    </source>
</reference>
<feature type="region of interest" description="Disordered" evidence="2">
    <location>
        <begin position="1403"/>
        <end position="1422"/>
    </location>
</feature>
<proteinExistence type="predicted"/>
<dbReference type="SUPFAM" id="SSF53067">
    <property type="entry name" value="Actin-like ATPase domain"/>
    <property type="match status" value="2"/>
</dbReference>
<keyword evidence="6" id="KW-1185">Reference proteome</keyword>
<keyword evidence="1" id="KW-0175">Coiled coil</keyword>
<feature type="domain" description="ATPase BadF/BadG/BcrA/BcrD type" evidence="3">
    <location>
        <begin position="322"/>
        <end position="576"/>
    </location>
</feature>
<dbReference type="eggNOG" id="COG3581">
    <property type="taxonomic scope" value="Bacteria"/>
</dbReference>
<evidence type="ECO:0000313" key="6">
    <source>
        <dbReference type="Proteomes" id="UP000095546"/>
    </source>
</evidence>
<dbReference type="eggNOG" id="COG3580">
    <property type="taxonomic scope" value="Bacteria"/>
</dbReference>
<feature type="coiled-coil region" evidence="1">
    <location>
        <begin position="819"/>
        <end position="846"/>
    </location>
</feature>
<dbReference type="eggNOG" id="COG1924">
    <property type="taxonomic scope" value="Bacteria"/>
</dbReference>
<dbReference type="RefSeq" id="WP_055160147.1">
    <property type="nucleotide sequence ID" value="NZ_CABIWZ010000001.1"/>
</dbReference>
<dbReference type="InterPro" id="IPR051805">
    <property type="entry name" value="Dehydratase_Activator_Redct"/>
</dbReference>
<evidence type="ECO:0000256" key="2">
    <source>
        <dbReference type="SAM" id="MobiDB-lite"/>
    </source>
</evidence>
<evidence type="ECO:0000256" key="1">
    <source>
        <dbReference type="SAM" id="Coils"/>
    </source>
</evidence>
<sequence length="1422" mass="157917">MKSVLNVGIDVGSTTIKLVVLDHEKKILYKNYARHFSEIGNALQENLTHLKSIVGEKKFSFALTGSAGMGIAQRIGLPFVQEVIACAAAVKELIPQTDTVVELGGEDAKITYFGDAPEQRMNGVCAGGTGSFIDHMASLLSTDAKGLDDLAAKGKQIYTIASRCGVFAKTDIQALMNDGAEKADIALSIFQAVVNQTIGNLAQGRPISGHVAFLGGPLHFLPELRKRFIETLKLDDEHVIKVDYGNYFVAMGAALSDEAEVIDVARLEQSIAKAKEAAARETRKADFTLFENRADYEAFKARHDKDKVKRGDLSAYRGPVYIGIDAGSTTTKITAIGKDKEILYTSYGSNQGSPLKTVVKEMKGLYAALPEGTQIAGAMTTGYGEAIVKAALHADGGEVETFAHLRAAQEFCPDVTFVLDIGGQDMKCFFVKDGSIGNITLNEACSAGCGSFIQNFAEGLHMTPAEFAAKAIDSKAPVDLGTRCTVFMNSKVKQAQKEGADVADISAGIAFSVIKNALFKVMQLKDVRELGDHIVVQGGTFYNDAVLRCMEKLLDRDVIRPDIAGLMGAYGAAILAMEAAEEAGTQQSSLLSPDELDHFSVATSSYRCRGCGNKCLITMQKFPDGGKYFTGNRCERGIGGQKKDSDTPNIYQYKYERLFQYYEPLEQPVRGTIGLPRVLNMYEDYPFWFTFFTKLGYRVVLSGKSSAKMYFKGMATVPSDSLCYPAKLAHGHIMDLIEKGITKIFYPCEPYNMVDDKHPSENHYNCPIVASYAENIRGNMDILREKHIDFLQPFLPINDEKRMAARLYEELGAHEGLKKEEIVEAVDEAYKELAQYRQDVRDYGAKILERVEKTGEQVIMLVGRPYHIDPEINHGIPEMIQSYHLPIISEDAVYHVPVKAAKLKIVNQWSYHARLYHAAQFVAEHPNFTLIQFSSFGCGLDALTTGQVKDILEAHNRIYTMIKLDEVSNLGAARIRLRSLMAALARRKPVPYQEVKPIERPHFTAECKKTHTILAPQMAPIHFELIKSVMRDYGYNLVVPEMPDKAAIDLGLRYVNNDMCYPSIVVIGQLIAALKSGEYDPDHTSIAMFQTCGACRATNYMSVLRQALKYAGFPQVPVFAVHGLPEETDAFRLTRPMLIAAIKAAIFGDLLQNVKNRMMPYELQKGETQRLFDKWMAKCKDVLKDGGYFKFQRTIKQIVKEFDNIPIDEELWKPKVGIVGEILAKYHPVANNHIEKVLMEEGAEVVMPDFVDFFLYSAYDPIVKHRLLDGKKRNSFFGRMFINIINFYRAPMRKALKNSRHFLAPHKIDETAKLASRHVSLGNMAGEGWFLTGEMVKLIDEGVPNVICLQPFGCLPNHITGKGVMHELRESYTGANLTAIDCDAGSSEVNQLNRIKLMLAVAKERGPKQEKDEEKSSEGMRG</sequence>
<dbReference type="STRING" id="187979.ERS852385_00402"/>
<dbReference type="EMBL" id="CYYU01000001">
    <property type="protein sequence ID" value="CUN42744.1"/>
    <property type="molecule type" value="Genomic_DNA"/>
</dbReference>
<evidence type="ECO:0000313" key="5">
    <source>
        <dbReference type="EMBL" id="CUN42744.1"/>
    </source>
</evidence>
<dbReference type="CDD" id="cd24035">
    <property type="entry name" value="ASKHA_NBD_O66634-like_rpt2"/>
    <property type="match status" value="1"/>
</dbReference>
<evidence type="ECO:0000259" key="3">
    <source>
        <dbReference type="Pfam" id="PF01869"/>
    </source>
</evidence>
<dbReference type="Pfam" id="PF01869">
    <property type="entry name" value="BcrAD_BadFG"/>
    <property type="match status" value="2"/>
</dbReference>
<dbReference type="Proteomes" id="UP000095546">
    <property type="component" value="Unassembled WGS sequence"/>
</dbReference>
<organism evidence="5 6">
    <name type="scientific">Mitsuokella jalaludinii</name>
    <dbReference type="NCBI Taxonomy" id="187979"/>
    <lineage>
        <taxon>Bacteria</taxon>
        <taxon>Bacillati</taxon>
        <taxon>Bacillota</taxon>
        <taxon>Negativicutes</taxon>
        <taxon>Selenomonadales</taxon>
        <taxon>Selenomonadaceae</taxon>
        <taxon>Mitsuokella</taxon>
    </lineage>
</organism>